<dbReference type="InterPro" id="IPR057309">
    <property type="entry name" value="PcsB_CC"/>
</dbReference>
<evidence type="ECO:0000256" key="2">
    <source>
        <dbReference type="SAM" id="Coils"/>
    </source>
</evidence>
<keyword evidence="7" id="KW-1185">Reference proteome</keyword>
<dbReference type="EMBL" id="CP096649">
    <property type="protein sequence ID" value="UQK58474.1"/>
    <property type="molecule type" value="Genomic_DNA"/>
</dbReference>
<dbReference type="InterPro" id="IPR011055">
    <property type="entry name" value="Dup_hybrid_motif"/>
</dbReference>
<protein>
    <submittedName>
        <fullName evidence="6">Peptidoglycan DD-metalloendopeptidase family protein</fullName>
    </submittedName>
</protein>
<dbReference type="CDD" id="cd12797">
    <property type="entry name" value="M23_peptidase"/>
    <property type="match status" value="1"/>
</dbReference>
<evidence type="ECO:0000313" key="7">
    <source>
        <dbReference type="Proteomes" id="UP000831151"/>
    </source>
</evidence>
<dbReference type="Pfam" id="PF01551">
    <property type="entry name" value="Peptidase_M23"/>
    <property type="match status" value="1"/>
</dbReference>
<accession>A0A9E7DIH1</accession>
<feature type="chain" id="PRO_5039063897" evidence="3">
    <location>
        <begin position="24"/>
        <end position="372"/>
    </location>
</feature>
<dbReference type="PANTHER" id="PTHR21666:SF270">
    <property type="entry name" value="MUREIN HYDROLASE ACTIVATOR ENVC"/>
    <property type="match status" value="1"/>
</dbReference>
<keyword evidence="1 3" id="KW-0732">Signal</keyword>
<feature type="signal peptide" evidence="3">
    <location>
        <begin position="1"/>
        <end position="23"/>
    </location>
</feature>
<evidence type="ECO:0000256" key="3">
    <source>
        <dbReference type="SAM" id="SignalP"/>
    </source>
</evidence>
<name>A0A9E7DIH1_9FIRM</name>
<gene>
    <name evidence="6" type="ORF">M1R53_04350</name>
</gene>
<dbReference type="Proteomes" id="UP000831151">
    <property type="component" value="Chromosome"/>
</dbReference>
<reference evidence="6" key="1">
    <citation type="submission" date="2022-04" db="EMBL/GenBank/DDBJ databases">
        <title>Complete genome sequences of Ezakiella coagulans and Fenollaria massiliensis.</title>
        <authorList>
            <person name="France M.T."/>
            <person name="Clifford J."/>
            <person name="Narina S."/>
            <person name="Rutt L."/>
            <person name="Ravel J."/>
        </authorList>
    </citation>
    <scope>NUCLEOTIDE SEQUENCE</scope>
    <source>
        <strain evidence="6">C0061C2</strain>
    </source>
</reference>
<dbReference type="InterPro" id="IPR016047">
    <property type="entry name" value="M23ase_b-sheet_dom"/>
</dbReference>
<sequence length="372" mass="41694">MFNRKRFIIVLLIIILSFQSVFAAGKLKNKKKNIDKKIKDTKTEINIKQKESTSVYNTILKYGNNISILNTSIVNLNTAIIDTDKKIAQKSSELEDAKERLKENDSLFRKRLRSMYMNSDDNYVTVLLSSKSLDDYLSKKNMVQKMAKRDKKLIESIEGEVDNIVKIKTTLENLKTTQVQNKNKLSSQKDEVSKLKIEQEKQFTILKNDIEKAKKSLAKLERDSRNLSAQILKLQSNTKKFVGGKLGWPLPGYTRISSGYGYRTHPILNIRRLHSGIDIPAPTGTNIVAAASGTVIFAGKYGGYGNLILVDHGGKIVTGYAHCSRLLKSKGAKVTKGQAIAKVGSTGFSTGAHLHFEVRKNGNFTNPINWVR</sequence>
<evidence type="ECO:0000256" key="1">
    <source>
        <dbReference type="ARBA" id="ARBA00022729"/>
    </source>
</evidence>
<evidence type="ECO:0000259" key="4">
    <source>
        <dbReference type="Pfam" id="PF01551"/>
    </source>
</evidence>
<dbReference type="KEGG" id="fms:M1R53_04350"/>
<dbReference type="RefSeq" id="WP_249242107.1">
    <property type="nucleotide sequence ID" value="NZ_CP096649.1"/>
</dbReference>
<keyword evidence="2" id="KW-0175">Coiled coil</keyword>
<dbReference type="Pfam" id="PF24568">
    <property type="entry name" value="CC_PcsB"/>
    <property type="match status" value="1"/>
</dbReference>
<feature type="domain" description="M23ase beta-sheet core" evidence="4">
    <location>
        <begin position="273"/>
        <end position="367"/>
    </location>
</feature>
<dbReference type="GO" id="GO:0004222">
    <property type="term" value="F:metalloendopeptidase activity"/>
    <property type="evidence" value="ECO:0007669"/>
    <property type="project" value="TreeGrafter"/>
</dbReference>
<dbReference type="Gene3D" id="6.10.250.3150">
    <property type="match status" value="1"/>
</dbReference>
<feature type="domain" description="Peptidoglycan hydrolase PcsB coiled-coil" evidence="5">
    <location>
        <begin position="95"/>
        <end position="158"/>
    </location>
</feature>
<evidence type="ECO:0000259" key="5">
    <source>
        <dbReference type="Pfam" id="PF24568"/>
    </source>
</evidence>
<dbReference type="Gene3D" id="2.70.70.10">
    <property type="entry name" value="Glucose Permease (Domain IIA)"/>
    <property type="match status" value="1"/>
</dbReference>
<feature type="coiled-coil region" evidence="2">
    <location>
        <begin position="203"/>
        <end position="237"/>
    </location>
</feature>
<organism evidence="6 7">
    <name type="scientific">Fenollaria massiliensis</name>
    <dbReference type="NCBI Taxonomy" id="938288"/>
    <lineage>
        <taxon>Bacteria</taxon>
        <taxon>Bacillati</taxon>
        <taxon>Bacillota</taxon>
        <taxon>Clostridia</taxon>
        <taxon>Eubacteriales</taxon>
        <taxon>Fenollaria</taxon>
    </lineage>
</organism>
<dbReference type="AlphaFoldDB" id="A0A9E7DIH1"/>
<feature type="coiled-coil region" evidence="2">
    <location>
        <begin position="80"/>
        <end position="107"/>
    </location>
</feature>
<evidence type="ECO:0000313" key="6">
    <source>
        <dbReference type="EMBL" id="UQK58474.1"/>
    </source>
</evidence>
<dbReference type="InterPro" id="IPR050570">
    <property type="entry name" value="Cell_wall_metabolism_enzyme"/>
</dbReference>
<feature type="coiled-coil region" evidence="2">
    <location>
        <begin position="24"/>
        <end position="51"/>
    </location>
</feature>
<proteinExistence type="predicted"/>
<dbReference type="SUPFAM" id="SSF51261">
    <property type="entry name" value="Duplicated hybrid motif"/>
    <property type="match status" value="1"/>
</dbReference>
<dbReference type="PANTHER" id="PTHR21666">
    <property type="entry name" value="PEPTIDASE-RELATED"/>
    <property type="match status" value="1"/>
</dbReference>